<comment type="function">
    <text evidence="10">Ubiquitin ligase protein which is a component of the N-end rule pathway. Recognizes and binds to proteins bearing specific N-terminal residues that are destabilizing according to the N-end rule, leading to their ubiquitination and subsequent degradation.</text>
</comment>
<proteinExistence type="inferred from homology"/>
<evidence type="ECO:0000256" key="7">
    <source>
        <dbReference type="ARBA" id="ARBA00022833"/>
    </source>
</evidence>
<comment type="catalytic activity">
    <reaction evidence="1 10">
        <text>S-ubiquitinyl-[E2 ubiquitin-conjugating enzyme]-L-cysteine + [acceptor protein]-L-lysine = [E2 ubiquitin-conjugating enzyme]-L-cysteine + N(6)-ubiquitinyl-[acceptor protein]-L-lysine.</text>
        <dbReference type="EC" id="2.3.2.27"/>
    </reaction>
</comment>
<dbReference type="GO" id="GO:0000151">
    <property type="term" value="C:ubiquitin ligase complex"/>
    <property type="evidence" value="ECO:0007669"/>
    <property type="project" value="TreeGrafter"/>
</dbReference>
<dbReference type="FunFam" id="2.10.110.30:FF:000002">
    <property type="entry name" value="Putative e3 ubiquitin-protein ligase ubr3"/>
    <property type="match status" value="1"/>
</dbReference>
<dbReference type="PROSITE" id="PS51157">
    <property type="entry name" value="ZF_UBR"/>
    <property type="match status" value="1"/>
</dbReference>
<evidence type="ECO:0000256" key="6">
    <source>
        <dbReference type="ARBA" id="ARBA00022786"/>
    </source>
</evidence>
<dbReference type="Gene3D" id="3.30.40.10">
    <property type="entry name" value="Zinc/RING finger domain, C3HC4 (zinc finger)"/>
    <property type="match status" value="1"/>
</dbReference>
<evidence type="ECO:0000256" key="4">
    <source>
        <dbReference type="ARBA" id="ARBA00022723"/>
    </source>
</evidence>
<keyword evidence="6 10" id="KW-0833">Ubl conjugation pathway</keyword>
<keyword evidence="3 10" id="KW-0808">Transferase</keyword>
<dbReference type="CDD" id="cd19673">
    <property type="entry name" value="UBR-box_UBR3"/>
    <property type="match status" value="1"/>
</dbReference>
<dbReference type="Proteomes" id="UP000663882">
    <property type="component" value="Unassembled WGS sequence"/>
</dbReference>
<feature type="zinc finger region" description="UBR-type" evidence="9">
    <location>
        <begin position="82"/>
        <end position="153"/>
    </location>
</feature>
<reference evidence="12" key="1">
    <citation type="submission" date="2021-02" db="EMBL/GenBank/DDBJ databases">
        <authorList>
            <person name="Nowell W R."/>
        </authorList>
    </citation>
    <scope>NUCLEOTIDE SEQUENCE</scope>
</reference>
<dbReference type="Gene3D" id="2.10.110.30">
    <property type="match status" value="1"/>
</dbReference>
<dbReference type="GO" id="GO:0061630">
    <property type="term" value="F:ubiquitin protein ligase activity"/>
    <property type="evidence" value="ECO:0007669"/>
    <property type="project" value="UniProtKB-UniRule"/>
</dbReference>
<dbReference type="GO" id="GO:0016567">
    <property type="term" value="P:protein ubiquitination"/>
    <property type="evidence" value="ECO:0007669"/>
    <property type="project" value="UniProtKB-UniRule"/>
</dbReference>
<evidence type="ECO:0000256" key="9">
    <source>
        <dbReference type="PROSITE-ProRule" id="PRU00508"/>
    </source>
</evidence>
<dbReference type="InterPro" id="IPR013083">
    <property type="entry name" value="Znf_RING/FYVE/PHD"/>
</dbReference>
<sequence>MYSSLDKNIDVENPVLLPSGIHFRNYCLDDNNEKRIQTILDTLFDPHQSLPVTIEKHLTTIKSYLSGELSFEEFLRKYNNSVLCGFVWTNATISYRCRTCATNPCMSLCPDCFHNGNHQGHDANMFRSIGGGICDCGDITVMNSNSFCKNHGPNRIPNARIPYKLIRCVQILLPRLILRFIQHLRSHASPIKSNTYSTIEEFTSLTSLFDLFDDLSNAGSCIRLIFTDCLFNMELYEKFNAQSSIDDLSNISYDVYLQQLNEIPSLLMPISLRKDNSSVYFHIKKATCLLDEILFWLVKYQIPERLLKFLLILLTDLNFKSLCIRSFLNIYGMVIDRLIHCRNSRERINSSQFVHISVQLFSNTDITVQAIKDYHLIELILSSLYSIFSNIQINCQLQKSKENYHLVIYEIDFSKNMHYWPIISDFINILSHEYASREFLLEKRFFITWIKMISWFQGMNVNQHEIESEILLQSNTNYLFAFTMETECCAMVLWTIITHIMKPDFLDITMKAINYLFLEVKQWFSSIGFEQYKDIMKNQVTFHIPLHRYISILTYVSLNYQNGELRTLFPIENEIFLLNLAIFPLRIQVVKYEILTNILWSYHNYEMQIQSDIYSSTRGNICSYMNDADIFLLQVLIKMKYQLIICLFLADIDFSECFYVHEWLVQNTANNLIFEKSSYVTLLEGSLIVLATIVAFSPHLALDDFERRRAEIINALAIQDCHYSYLDEHIGEPKGFAISKHDIQSIVDDIAEYISPTIDITNQPKQGRYKLKDFLWEDEFDPLHVLSRINRRDLFETTMQRYTKWVISMNNFSYEKNLWPPYRLYKPKDQFQTNLRCILQSRYLHGVFFSICHWMLNETIIHESILSLLVYLCELAIDDQIRRLKYGEFLNGYAPSTIEPPQCQNNSEINQSISLETLTSLEDENIDEYQQQEQPIEMSETESTSFRVNIHEDDKNVHTINIKEPSNLIHVSNSNSKINSCRKNDKREYLNEIEQCYNRGAIKFNQISEYEQQIQKQWDELIKTKDSSLHNQISHSIPFYDLENQFIRSDSLISQHCQNNYDKEEQENTHPRIENKKEKTEGIIDGKYETFYEQDNLLINAHTIIEKISFEQVILDIENDTIKSIFKEESNKEKSCTNIQLDQPSINFSTVSIQTNSKYITETKYINMSLIQMLVHLLSKIVLNINDMNNNKTSLSHLLDKARMKKGSESIGNGTVYLARLLVKLERLCDECKIQISETVNQLDHNQTNNNIDSINKKTKAKAMQQKIFEDIAKKQRKLLTASNDEHQEEILTSDDKDNNVECCICQSKDDQNLLGLVVRLIDTGVLGIREVSNISDSYLPLSIDNSNNVESSLKDLLTCCHFSNKPNDKQQSFAIEKPGTIYQKYKHKNDLTCAQFYEDKIHAMLQIFSEESVLKSITISWRTGVIINSCGHSIHLSCYEQYLKSHIKKINSKIDLYNEFKCPMCRQISNALIYTPIISKQNELNENLIDSITNLIEKNVKPCISPPIAEWLINFIQKMYMMTNKNQRTIDKHKKELNNDITELFIVSILRFNLENDLLIRDTEHIDTTIINRKSCFRELFYICSLQYPYLLNDSHISLWRRITGLMDMKLENDDHDTTTIIYKRTVPLLLSDPVALLLRIMLSLSYSITKEFYRIIVQAILNLAYIQALFTIVSEMNTIEQEIWNNIQTNKSEHNMVKYLRIISFKLLQANFNSNTDDSKVWSLESINASIHERCGNFIKVAALIQHHLYQPITWWFPGRQFQFDVLWKNLIRELQLYDVGEPYWFCNDSLSLIVNWLDEVFLIDKQHSIFVRHIARAIPLFDPPRFIDLPGCYSDLFQSCNRLQCSYCRTLIIEPILCLICGIVYSHEGSETKCCNQQTHSINEHLISCNNGLHISININSTKTLIQRKQRYTYWASLYLDKHGEEDSNLRRGRILFLNENRLKLLYSAWISTNLDQLTNRWSTDQYDF</sequence>
<comment type="similarity">
    <text evidence="8 10">Belongs to the E3 ubiquitin-protein ligase UBR1-like family.</text>
</comment>
<keyword evidence="5 10" id="KW-0863">Zinc-finger</keyword>
<evidence type="ECO:0000256" key="5">
    <source>
        <dbReference type="ARBA" id="ARBA00022771"/>
    </source>
</evidence>
<dbReference type="GO" id="GO:0008270">
    <property type="term" value="F:zinc ion binding"/>
    <property type="evidence" value="ECO:0007669"/>
    <property type="project" value="UniProtKB-UniRule"/>
</dbReference>
<evidence type="ECO:0000256" key="2">
    <source>
        <dbReference type="ARBA" id="ARBA00004906"/>
    </source>
</evidence>
<dbReference type="InterPro" id="IPR039164">
    <property type="entry name" value="UBR1-like"/>
</dbReference>
<comment type="caution">
    <text evidence="12">The sequence shown here is derived from an EMBL/GenBank/DDBJ whole genome shotgun (WGS) entry which is preliminary data.</text>
</comment>
<protein>
    <recommendedName>
        <fullName evidence="10">E3 ubiquitin-protein ligase</fullName>
        <ecNumber evidence="10">2.3.2.27</ecNumber>
    </recommendedName>
</protein>
<evidence type="ECO:0000256" key="1">
    <source>
        <dbReference type="ARBA" id="ARBA00000900"/>
    </source>
</evidence>
<accession>A0A814GZP4</accession>
<dbReference type="Pfam" id="PF18995">
    <property type="entry name" value="PRT6_C"/>
    <property type="match status" value="1"/>
</dbReference>
<evidence type="ECO:0000313" key="13">
    <source>
        <dbReference type="Proteomes" id="UP000663882"/>
    </source>
</evidence>
<comment type="pathway">
    <text evidence="2 10">Protein modification; protein ubiquitination.</text>
</comment>
<dbReference type="InterPro" id="IPR044046">
    <property type="entry name" value="E3_ligase_UBR-like_C"/>
</dbReference>
<dbReference type="SUPFAM" id="SSF57850">
    <property type="entry name" value="RING/U-box"/>
    <property type="match status" value="1"/>
</dbReference>
<evidence type="ECO:0000313" key="12">
    <source>
        <dbReference type="EMBL" id="CAF1002907.1"/>
    </source>
</evidence>
<dbReference type="PANTHER" id="PTHR21497">
    <property type="entry name" value="UBIQUITIN LIGASE E3 ALPHA-RELATED"/>
    <property type="match status" value="1"/>
</dbReference>
<dbReference type="UniPathway" id="UPA00143"/>
<keyword evidence="7 10" id="KW-0862">Zinc</keyword>
<evidence type="ECO:0000259" key="11">
    <source>
        <dbReference type="PROSITE" id="PS51157"/>
    </source>
</evidence>
<dbReference type="PANTHER" id="PTHR21497:SF39">
    <property type="entry name" value="E3 UBIQUITIN-PROTEIN LIGASE UBR3"/>
    <property type="match status" value="1"/>
</dbReference>
<dbReference type="SMART" id="SM00396">
    <property type="entry name" value="ZnF_UBR1"/>
    <property type="match status" value="1"/>
</dbReference>
<dbReference type="InterPro" id="IPR003126">
    <property type="entry name" value="Znf_UBR"/>
</dbReference>
<dbReference type="EMBL" id="CAJNOO010000656">
    <property type="protein sequence ID" value="CAF1002907.1"/>
    <property type="molecule type" value="Genomic_DNA"/>
</dbReference>
<organism evidence="12 13">
    <name type="scientific">Rotaria sordida</name>
    <dbReference type="NCBI Taxonomy" id="392033"/>
    <lineage>
        <taxon>Eukaryota</taxon>
        <taxon>Metazoa</taxon>
        <taxon>Spiralia</taxon>
        <taxon>Gnathifera</taxon>
        <taxon>Rotifera</taxon>
        <taxon>Eurotatoria</taxon>
        <taxon>Bdelloidea</taxon>
        <taxon>Philodinida</taxon>
        <taxon>Philodinidae</taxon>
        <taxon>Rotaria</taxon>
    </lineage>
</organism>
<dbReference type="OrthoDB" id="15304at2759"/>
<dbReference type="InterPro" id="IPR055194">
    <property type="entry name" value="UBR1-like_WH"/>
</dbReference>
<gene>
    <name evidence="12" type="ORF">RFH988_LOCUS14272</name>
</gene>
<keyword evidence="4 10" id="KW-0479">Metal-binding</keyword>
<evidence type="ECO:0000256" key="10">
    <source>
        <dbReference type="RuleBase" id="RU366018"/>
    </source>
</evidence>
<dbReference type="GO" id="GO:0071596">
    <property type="term" value="P:ubiquitin-dependent protein catabolic process via the N-end rule pathway"/>
    <property type="evidence" value="ECO:0007669"/>
    <property type="project" value="UniProtKB-UniRule"/>
</dbReference>
<dbReference type="GO" id="GO:0005737">
    <property type="term" value="C:cytoplasm"/>
    <property type="evidence" value="ECO:0007669"/>
    <property type="project" value="TreeGrafter"/>
</dbReference>
<evidence type="ECO:0000256" key="8">
    <source>
        <dbReference type="ARBA" id="ARBA00046341"/>
    </source>
</evidence>
<evidence type="ECO:0000256" key="3">
    <source>
        <dbReference type="ARBA" id="ARBA00022679"/>
    </source>
</evidence>
<dbReference type="Pfam" id="PF22960">
    <property type="entry name" value="WHD_UBR1"/>
    <property type="match status" value="1"/>
</dbReference>
<dbReference type="Pfam" id="PF02207">
    <property type="entry name" value="zf-UBR"/>
    <property type="match status" value="1"/>
</dbReference>
<feature type="domain" description="UBR-type" evidence="11">
    <location>
        <begin position="82"/>
        <end position="153"/>
    </location>
</feature>
<name>A0A814GZP4_9BILA</name>
<dbReference type="EC" id="2.3.2.27" evidence="10"/>